<dbReference type="EMBL" id="CM042031">
    <property type="protein sequence ID" value="KAI3785729.1"/>
    <property type="molecule type" value="Genomic_DNA"/>
</dbReference>
<evidence type="ECO:0000313" key="2">
    <source>
        <dbReference type="Proteomes" id="UP001056120"/>
    </source>
</evidence>
<sequence length="147" mass="16709">MYLYTCRLGLLCYVTYMKSAWSRLFVGACHWLRAYGHVSCRAHYVLWFTGVSSTIVTCVSIESMLWEENKRVTENKSTFCLFQAGDRPVKASPLSLSLSHTQTHTISLQNAFVGVTGNLSFSACVPFSTWRVVGLIWFPNRAQFESF</sequence>
<keyword evidence="2" id="KW-1185">Reference proteome</keyword>
<comment type="caution">
    <text evidence="1">The sequence shown here is derived from an EMBL/GenBank/DDBJ whole genome shotgun (WGS) entry which is preliminary data.</text>
</comment>
<evidence type="ECO:0000313" key="1">
    <source>
        <dbReference type="EMBL" id="KAI3785729.1"/>
    </source>
</evidence>
<reference evidence="2" key="1">
    <citation type="journal article" date="2022" name="Mol. Ecol. Resour.">
        <title>The genomes of chicory, endive, great burdock and yacon provide insights into Asteraceae palaeo-polyploidization history and plant inulin production.</title>
        <authorList>
            <person name="Fan W."/>
            <person name="Wang S."/>
            <person name="Wang H."/>
            <person name="Wang A."/>
            <person name="Jiang F."/>
            <person name="Liu H."/>
            <person name="Zhao H."/>
            <person name="Xu D."/>
            <person name="Zhang Y."/>
        </authorList>
    </citation>
    <scope>NUCLEOTIDE SEQUENCE [LARGE SCALE GENOMIC DNA]</scope>
    <source>
        <strain evidence="2">cv. Yunnan</strain>
    </source>
</reference>
<name>A0ACB9GQF3_9ASTR</name>
<proteinExistence type="predicted"/>
<dbReference type="Proteomes" id="UP001056120">
    <property type="component" value="Linkage Group LG14"/>
</dbReference>
<protein>
    <submittedName>
        <fullName evidence="1">Uncharacterized protein</fullName>
    </submittedName>
</protein>
<organism evidence="1 2">
    <name type="scientific">Smallanthus sonchifolius</name>
    <dbReference type="NCBI Taxonomy" id="185202"/>
    <lineage>
        <taxon>Eukaryota</taxon>
        <taxon>Viridiplantae</taxon>
        <taxon>Streptophyta</taxon>
        <taxon>Embryophyta</taxon>
        <taxon>Tracheophyta</taxon>
        <taxon>Spermatophyta</taxon>
        <taxon>Magnoliopsida</taxon>
        <taxon>eudicotyledons</taxon>
        <taxon>Gunneridae</taxon>
        <taxon>Pentapetalae</taxon>
        <taxon>asterids</taxon>
        <taxon>campanulids</taxon>
        <taxon>Asterales</taxon>
        <taxon>Asteraceae</taxon>
        <taxon>Asteroideae</taxon>
        <taxon>Heliantheae alliance</taxon>
        <taxon>Millerieae</taxon>
        <taxon>Smallanthus</taxon>
    </lineage>
</organism>
<accession>A0ACB9GQF3</accession>
<gene>
    <name evidence="1" type="ORF">L1987_44854</name>
</gene>
<reference evidence="1 2" key="2">
    <citation type="journal article" date="2022" name="Mol. Ecol. Resour.">
        <title>The genomes of chicory, endive, great burdock and yacon provide insights into Asteraceae paleo-polyploidization history and plant inulin production.</title>
        <authorList>
            <person name="Fan W."/>
            <person name="Wang S."/>
            <person name="Wang H."/>
            <person name="Wang A."/>
            <person name="Jiang F."/>
            <person name="Liu H."/>
            <person name="Zhao H."/>
            <person name="Xu D."/>
            <person name="Zhang Y."/>
        </authorList>
    </citation>
    <scope>NUCLEOTIDE SEQUENCE [LARGE SCALE GENOMIC DNA]</scope>
    <source>
        <strain evidence="2">cv. Yunnan</strain>
        <tissue evidence="1">Leaves</tissue>
    </source>
</reference>